<accession>A0A8T2MHT0</accession>
<evidence type="ECO:0000313" key="2">
    <source>
        <dbReference type="EMBL" id="KAG9281362.1"/>
    </source>
</evidence>
<name>A0A8T2MHT0_ASTMX</name>
<dbReference type="GO" id="GO:0006629">
    <property type="term" value="P:lipid metabolic process"/>
    <property type="evidence" value="ECO:0007669"/>
    <property type="project" value="InterPro"/>
</dbReference>
<feature type="signal peptide" evidence="1">
    <location>
        <begin position="1"/>
        <end position="21"/>
    </location>
</feature>
<reference evidence="2 3" key="1">
    <citation type="submission" date="2021-07" db="EMBL/GenBank/DDBJ databases">
        <authorList>
            <person name="Imarazene B."/>
            <person name="Zahm M."/>
            <person name="Klopp C."/>
            <person name="Cabau C."/>
            <person name="Beille S."/>
            <person name="Jouanno E."/>
            <person name="Castinel A."/>
            <person name="Lluch J."/>
            <person name="Gil L."/>
            <person name="Kuchtly C."/>
            <person name="Lopez Roques C."/>
            <person name="Donnadieu C."/>
            <person name="Parrinello H."/>
            <person name="Journot L."/>
            <person name="Du K."/>
            <person name="Schartl M."/>
            <person name="Retaux S."/>
            <person name="Guiguen Y."/>
        </authorList>
    </citation>
    <scope>NUCLEOTIDE SEQUENCE [LARGE SCALE GENOMIC DNA]</scope>
    <source>
        <strain evidence="2">Pach_M1</strain>
        <tissue evidence="2">Testis</tissue>
    </source>
</reference>
<keyword evidence="1" id="KW-0732">Signal</keyword>
<dbReference type="SUPFAM" id="SSF51695">
    <property type="entry name" value="PLC-like phosphodiesterases"/>
    <property type="match status" value="1"/>
</dbReference>
<sequence>MMGALGYSFMLLLFAAHQCDGDLDHFNEYKALHPHHVNSNWMKCIPDAQSLSAVSIPGTDQSLKEGGVNPYRNFQAWKLSSQLYAGVRFFDMTVWISFGTLYVANNAVYYYEYFDHAVSELQNFLSVATSETLLLRFTGYADAISLAKEMLSKGTGFHLWKDRNIPKMGEARGKIVLIQSPDFDWGLPINAMELPTEDKITQMKANIEYASEHCQNEMMLTDTGAKGQYEIPLTVAEKLNKQLDDYLLSLLHLKKQPSCIGIIAMDFPGPKLIQQIISLSCHSGTGSNEPETDDNEVVALNETVASKHTNQFPGIDRQQLVPQEKD</sequence>
<dbReference type="GO" id="GO:0008081">
    <property type="term" value="F:phosphoric diester hydrolase activity"/>
    <property type="evidence" value="ECO:0007669"/>
    <property type="project" value="InterPro"/>
</dbReference>
<dbReference type="AlphaFoldDB" id="A0A8T2MHT0"/>
<evidence type="ECO:0000256" key="1">
    <source>
        <dbReference type="SAM" id="SignalP"/>
    </source>
</evidence>
<organism evidence="2 3">
    <name type="scientific">Astyanax mexicanus</name>
    <name type="common">Blind cave fish</name>
    <name type="synonym">Astyanax fasciatus mexicanus</name>
    <dbReference type="NCBI Taxonomy" id="7994"/>
    <lineage>
        <taxon>Eukaryota</taxon>
        <taxon>Metazoa</taxon>
        <taxon>Chordata</taxon>
        <taxon>Craniata</taxon>
        <taxon>Vertebrata</taxon>
        <taxon>Euteleostomi</taxon>
        <taxon>Actinopterygii</taxon>
        <taxon>Neopterygii</taxon>
        <taxon>Teleostei</taxon>
        <taxon>Ostariophysi</taxon>
        <taxon>Characiformes</taxon>
        <taxon>Characoidei</taxon>
        <taxon>Acestrorhamphidae</taxon>
        <taxon>Acestrorhamphinae</taxon>
        <taxon>Astyanax</taxon>
    </lineage>
</organism>
<protein>
    <submittedName>
        <fullName evidence="2">Uncharacterized protein</fullName>
    </submittedName>
</protein>
<proteinExistence type="predicted"/>
<gene>
    <name evidence="2" type="ORF">AMEX_G4162</name>
</gene>
<dbReference type="EMBL" id="JAICCE010000002">
    <property type="protein sequence ID" value="KAG9281362.1"/>
    <property type="molecule type" value="Genomic_DNA"/>
</dbReference>
<dbReference type="InterPro" id="IPR017946">
    <property type="entry name" value="PLC-like_Pdiesterase_TIM-brl"/>
</dbReference>
<dbReference type="Gene3D" id="3.20.20.190">
    <property type="entry name" value="Phosphatidylinositol (PI) phosphodiesterase"/>
    <property type="match status" value="1"/>
</dbReference>
<comment type="caution">
    <text evidence="2">The sequence shown here is derived from an EMBL/GenBank/DDBJ whole genome shotgun (WGS) entry which is preliminary data.</text>
</comment>
<feature type="chain" id="PRO_5035713821" evidence="1">
    <location>
        <begin position="22"/>
        <end position="326"/>
    </location>
</feature>
<dbReference type="Proteomes" id="UP000752171">
    <property type="component" value="Unassembled WGS sequence"/>
</dbReference>
<evidence type="ECO:0000313" key="3">
    <source>
        <dbReference type="Proteomes" id="UP000752171"/>
    </source>
</evidence>